<gene>
    <name evidence="2" type="ORF">GMRT_10313</name>
</gene>
<reference evidence="2 3" key="1">
    <citation type="submission" date="2019-05" db="EMBL/GenBank/DDBJ databases">
        <title>The compact genome of Giardia muris reveals important steps in the evolution of intestinal protozoan parasites.</title>
        <authorList>
            <person name="Xu F."/>
            <person name="Jimenez-Gonzalez A."/>
            <person name="Einarsson E."/>
            <person name="Astvaldsson A."/>
            <person name="Peirasmaki D."/>
            <person name="Eckmann L."/>
            <person name="Andersson J.O."/>
            <person name="Svard S.G."/>
            <person name="Jerlstrom-Hultqvist J."/>
        </authorList>
    </citation>
    <scope>NUCLEOTIDE SEQUENCE [LARGE SCALE GENOMIC DNA]</scope>
    <source>
        <strain evidence="2 3">Roberts-Thomson</strain>
    </source>
</reference>
<sequence length="250" mass="28012">MLQTVLDHVYNDGYCTPAALARSVDCEYSEAERAFQALCSPDDFTLLITTLRQVDGELEQEYMVCTETPVEGRVMAVVSSKMLSSYPEPLTLLDAISRLELSRAMEELTYGVNFCTPATTIRDNLERRNAHLQLSDEAIVQYSQRLLYALHGPERQADKADNDDTDSVSIKTTSASVTSTQPPPNDSERMKETLQGVSGVVRTETRLTEDGELKVVRCEKVEPKPKQKKNPTQKGVPCDLMRFVRVKQSQ</sequence>
<feature type="compositionally biased region" description="Basic and acidic residues" evidence="1">
    <location>
        <begin position="153"/>
        <end position="162"/>
    </location>
</feature>
<name>A0A4Z1T2K8_GIAMU</name>
<evidence type="ECO:0000313" key="3">
    <source>
        <dbReference type="Proteomes" id="UP000315496"/>
    </source>
</evidence>
<feature type="compositionally biased region" description="Polar residues" evidence="1">
    <location>
        <begin position="167"/>
        <end position="180"/>
    </location>
</feature>
<feature type="region of interest" description="Disordered" evidence="1">
    <location>
        <begin position="153"/>
        <end position="191"/>
    </location>
</feature>
<evidence type="ECO:0000256" key="1">
    <source>
        <dbReference type="SAM" id="MobiDB-lite"/>
    </source>
</evidence>
<accession>A0A4Z1T2K8</accession>
<organism evidence="2 3">
    <name type="scientific">Giardia muris</name>
    <dbReference type="NCBI Taxonomy" id="5742"/>
    <lineage>
        <taxon>Eukaryota</taxon>
        <taxon>Metamonada</taxon>
        <taxon>Diplomonadida</taxon>
        <taxon>Hexamitidae</taxon>
        <taxon>Giardiinae</taxon>
        <taxon>Giardia</taxon>
    </lineage>
</organism>
<keyword evidence="3" id="KW-1185">Reference proteome</keyword>
<dbReference type="VEuPathDB" id="GiardiaDB:GMRT_10313"/>
<comment type="caution">
    <text evidence="2">The sequence shown here is derived from an EMBL/GenBank/DDBJ whole genome shotgun (WGS) entry which is preliminary data.</text>
</comment>
<proteinExistence type="predicted"/>
<evidence type="ECO:0000313" key="2">
    <source>
        <dbReference type="EMBL" id="TNJ29888.1"/>
    </source>
</evidence>
<protein>
    <submittedName>
        <fullName evidence="2">Uncharacterized protein</fullName>
    </submittedName>
</protein>
<dbReference type="Proteomes" id="UP000315496">
    <property type="component" value="Chromosome 1"/>
</dbReference>
<dbReference type="EMBL" id="VDLU01000001">
    <property type="protein sequence ID" value="TNJ29888.1"/>
    <property type="molecule type" value="Genomic_DNA"/>
</dbReference>
<dbReference type="AlphaFoldDB" id="A0A4Z1T2K8"/>